<gene>
    <name evidence="5" type="ordered locus">Spirs_2224</name>
</gene>
<dbReference type="Gene3D" id="1.10.10.10">
    <property type="entry name" value="Winged helix-like DNA-binding domain superfamily/Winged helix DNA-binding domain"/>
    <property type="match status" value="1"/>
</dbReference>
<dbReference type="AlphaFoldDB" id="E1R713"/>
<proteinExistence type="predicted"/>
<evidence type="ECO:0000313" key="5">
    <source>
        <dbReference type="EMBL" id="ADK81340.1"/>
    </source>
</evidence>
<dbReference type="SUPFAM" id="SSF46894">
    <property type="entry name" value="C-terminal effector domain of the bipartite response regulators"/>
    <property type="match status" value="1"/>
</dbReference>
<evidence type="ECO:0000256" key="1">
    <source>
        <dbReference type="ARBA" id="ARBA00023015"/>
    </source>
</evidence>
<sequence>MSINRMYTAHSIDGQQDLFIYRNQQEYLRFLEQLFYEAIFQKDAKIIYYGPEKACNVMQSILSFWNFHEKKQHIAVRMVPQEEFLDENYLFDRESFLSSLSESLQNHPSQMMYSCIDLNFPILTLGSETEIEDFILTLDAQYEELSTVAFRTIFFEFCGNEIKRKRLIQHHRKVFFSNESDPFIAICKKWNEEIEKAKSGMIELLASEQFYAETYLIDLLERSEKTLVEKEHIDNVSMASLFQECVWIINEAGIIRFLSASIEDITGRKASCYVGKNILHVTLEINKKSMEELFRHIQTKFRQTNAEILQVSGRFFVKGGERRLLDFAVVPIRLAKRNLGYLGVVRVDNEVSFDEQSTFEEMGKLNDRQKEILDYLVEGFPTRAISSKLNLAEITIKKHLSGIYKKFGVSNRNELMAELLTRTKGGYDPENARRAEL</sequence>
<dbReference type="PRINTS" id="PR00038">
    <property type="entry name" value="HTHLUXR"/>
</dbReference>
<feature type="domain" description="HTH luxR-type" evidence="4">
    <location>
        <begin position="358"/>
        <end position="423"/>
    </location>
</feature>
<dbReference type="InterPro" id="IPR000792">
    <property type="entry name" value="Tscrpt_reg_LuxR_C"/>
</dbReference>
<dbReference type="KEGG" id="ssm:Spirs_2224"/>
<dbReference type="Gene3D" id="3.30.450.20">
    <property type="entry name" value="PAS domain"/>
    <property type="match status" value="1"/>
</dbReference>
<dbReference type="EMBL" id="CP002116">
    <property type="protein sequence ID" value="ADK81340.1"/>
    <property type="molecule type" value="Genomic_DNA"/>
</dbReference>
<dbReference type="InterPro" id="IPR036388">
    <property type="entry name" value="WH-like_DNA-bd_sf"/>
</dbReference>
<dbReference type="eggNOG" id="COG2197">
    <property type="taxonomic scope" value="Bacteria"/>
</dbReference>
<dbReference type="CDD" id="cd00130">
    <property type="entry name" value="PAS"/>
    <property type="match status" value="1"/>
</dbReference>
<reference evidence="5 6" key="1">
    <citation type="journal article" date="2010" name="Stand. Genomic Sci.">
        <title>Complete genome sequence of Spirochaeta smaragdinae type strain (SEBR 4228).</title>
        <authorList>
            <person name="Mavromatis K."/>
            <person name="Yasawong M."/>
            <person name="Chertkov O."/>
            <person name="Lapidus A."/>
            <person name="Lucas S."/>
            <person name="Nolan M."/>
            <person name="Del Rio T.G."/>
            <person name="Tice H."/>
            <person name="Cheng J.F."/>
            <person name="Pitluck S."/>
            <person name="Liolios K."/>
            <person name="Ivanova N."/>
            <person name="Tapia R."/>
            <person name="Han C."/>
            <person name="Bruce D."/>
            <person name="Goodwin L."/>
            <person name="Pati A."/>
            <person name="Chen A."/>
            <person name="Palaniappan K."/>
            <person name="Land M."/>
            <person name="Hauser L."/>
            <person name="Chang Y.J."/>
            <person name="Jeffries C.D."/>
            <person name="Detter J.C."/>
            <person name="Rohde M."/>
            <person name="Brambilla E."/>
            <person name="Spring S."/>
            <person name="Goker M."/>
            <person name="Sikorski J."/>
            <person name="Woyke T."/>
            <person name="Bristow J."/>
            <person name="Eisen J.A."/>
            <person name="Markowitz V."/>
            <person name="Hugenholtz P."/>
            <person name="Klenk H.P."/>
            <person name="Kyrpides N.C."/>
        </authorList>
    </citation>
    <scope>NUCLEOTIDE SEQUENCE [LARGE SCALE GENOMIC DNA]</scope>
    <source>
        <strain evidence="6">DSM 11293 / JCM 15392 / SEBR 4228</strain>
    </source>
</reference>
<dbReference type="RefSeq" id="WP_013254803.1">
    <property type="nucleotide sequence ID" value="NC_014364.1"/>
</dbReference>
<evidence type="ECO:0000256" key="3">
    <source>
        <dbReference type="ARBA" id="ARBA00023163"/>
    </source>
</evidence>
<dbReference type="InterPro" id="IPR013767">
    <property type="entry name" value="PAS_fold"/>
</dbReference>
<dbReference type="PROSITE" id="PS50043">
    <property type="entry name" value="HTH_LUXR_2"/>
    <property type="match status" value="1"/>
</dbReference>
<keyword evidence="2" id="KW-0238">DNA-binding</keyword>
<dbReference type="InterPro" id="IPR016032">
    <property type="entry name" value="Sig_transdc_resp-reg_C-effctor"/>
</dbReference>
<dbReference type="InterPro" id="IPR035965">
    <property type="entry name" value="PAS-like_dom_sf"/>
</dbReference>
<organism evidence="5 6">
    <name type="scientific">Sediminispirochaeta smaragdinae (strain DSM 11293 / JCM 15392 / SEBR 4228)</name>
    <name type="common">Spirochaeta smaragdinae</name>
    <dbReference type="NCBI Taxonomy" id="573413"/>
    <lineage>
        <taxon>Bacteria</taxon>
        <taxon>Pseudomonadati</taxon>
        <taxon>Spirochaetota</taxon>
        <taxon>Spirochaetia</taxon>
        <taxon>Spirochaetales</taxon>
        <taxon>Spirochaetaceae</taxon>
        <taxon>Sediminispirochaeta</taxon>
    </lineage>
</organism>
<dbReference type="SUPFAM" id="SSF55785">
    <property type="entry name" value="PYP-like sensor domain (PAS domain)"/>
    <property type="match status" value="1"/>
</dbReference>
<dbReference type="PANTHER" id="PTHR44688:SF16">
    <property type="entry name" value="DNA-BINDING TRANSCRIPTIONAL ACTIVATOR DEVR_DOSR"/>
    <property type="match status" value="1"/>
</dbReference>
<dbReference type="Pfam" id="PF00196">
    <property type="entry name" value="GerE"/>
    <property type="match status" value="1"/>
</dbReference>
<dbReference type="HOGENOM" id="CLU_626858_0_0_12"/>
<dbReference type="Proteomes" id="UP000002318">
    <property type="component" value="Chromosome"/>
</dbReference>
<dbReference type="InterPro" id="IPR000014">
    <property type="entry name" value="PAS"/>
</dbReference>
<dbReference type="GO" id="GO:0003677">
    <property type="term" value="F:DNA binding"/>
    <property type="evidence" value="ECO:0007669"/>
    <property type="project" value="UniProtKB-KW"/>
</dbReference>
<dbReference type="CDD" id="cd06170">
    <property type="entry name" value="LuxR_C_like"/>
    <property type="match status" value="1"/>
</dbReference>
<accession>E1R713</accession>
<dbReference type="NCBIfam" id="TIGR00229">
    <property type="entry name" value="sensory_box"/>
    <property type="match status" value="1"/>
</dbReference>
<keyword evidence="3" id="KW-0804">Transcription</keyword>
<keyword evidence="1" id="KW-0805">Transcription regulation</keyword>
<name>E1R713_SEDSS</name>
<protein>
    <submittedName>
        <fullName evidence="5">Transcriptional regulator, LuxR family</fullName>
    </submittedName>
</protein>
<evidence type="ECO:0000313" key="6">
    <source>
        <dbReference type="Proteomes" id="UP000002318"/>
    </source>
</evidence>
<dbReference type="STRING" id="573413.Spirs_2224"/>
<dbReference type="Pfam" id="PF00989">
    <property type="entry name" value="PAS"/>
    <property type="match status" value="1"/>
</dbReference>
<dbReference type="PANTHER" id="PTHR44688">
    <property type="entry name" value="DNA-BINDING TRANSCRIPTIONAL ACTIVATOR DEVR_DOSR"/>
    <property type="match status" value="1"/>
</dbReference>
<dbReference type="GO" id="GO:0006355">
    <property type="term" value="P:regulation of DNA-templated transcription"/>
    <property type="evidence" value="ECO:0007669"/>
    <property type="project" value="InterPro"/>
</dbReference>
<keyword evidence="6" id="KW-1185">Reference proteome</keyword>
<evidence type="ECO:0000256" key="2">
    <source>
        <dbReference type="ARBA" id="ARBA00023125"/>
    </source>
</evidence>
<dbReference type="SMART" id="SM00421">
    <property type="entry name" value="HTH_LUXR"/>
    <property type="match status" value="1"/>
</dbReference>
<evidence type="ECO:0000259" key="4">
    <source>
        <dbReference type="PROSITE" id="PS50043"/>
    </source>
</evidence>